<keyword evidence="1" id="KW-0812">Transmembrane</keyword>
<accession>A0ABW3DCS0</accession>
<evidence type="ECO:0000313" key="2">
    <source>
        <dbReference type="EMBL" id="MFD0870093.1"/>
    </source>
</evidence>
<proteinExistence type="predicted"/>
<sequence length="135" mass="15454">MKHVQKRSRTAVLLLLAGDWAVLLLFTMLGGLEHRMGLSLWDVVIVAMPYLLVWPVIALWTGAYRRTAYSGYGKAAIVTACAWIITHPLALALRWILYNKPAFTTFAPVALVFVYLFLAAWRLCFVWIYRRISRP</sequence>
<dbReference type="RefSeq" id="WP_379288592.1">
    <property type="nucleotide sequence ID" value="NZ_JBHTIU010000039.1"/>
</dbReference>
<feature type="transmembrane region" description="Helical" evidence="1">
    <location>
        <begin position="109"/>
        <end position="129"/>
    </location>
</feature>
<reference evidence="3" key="1">
    <citation type="journal article" date="2019" name="Int. J. Syst. Evol. Microbiol.">
        <title>The Global Catalogue of Microorganisms (GCM) 10K type strain sequencing project: providing services to taxonomists for standard genome sequencing and annotation.</title>
        <authorList>
            <consortium name="The Broad Institute Genomics Platform"/>
            <consortium name="The Broad Institute Genome Sequencing Center for Infectious Disease"/>
            <person name="Wu L."/>
            <person name="Ma J."/>
        </authorList>
    </citation>
    <scope>NUCLEOTIDE SEQUENCE [LARGE SCALE GENOMIC DNA]</scope>
    <source>
        <strain evidence="3">CCUG 57263</strain>
    </source>
</reference>
<keyword evidence="1" id="KW-0472">Membrane</keyword>
<comment type="caution">
    <text evidence="2">The sequence shown here is derived from an EMBL/GenBank/DDBJ whole genome shotgun (WGS) entry which is preliminary data.</text>
</comment>
<evidence type="ECO:0000313" key="3">
    <source>
        <dbReference type="Proteomes" id="UP001597120"/>
    </source>
</evidence>
<keyword evidence="1" id="KW-1133">Transmembrane helix</keyword>
<dbReference type="Pfam" id="PF11255">
    <property type="entry name" value="DUF3054"/>
    <property type="match status" value="1"/>
</dbReference>
<feature type="transmembrane region" description="Helical" evidence="1">
    <location>
        <begin position="38"/>
        <end position="63"/>
    </location>
</feature>
<protein>
    <submittedName>
        <fullName evidence="2">DUF3054 domain-containing protein</fullName>
    </submittedName>
</protein>
<evidence type="ECO:0000256" key="1">
    <source>
        <dbReference type="SAM" id="Phobius"/>
    </source>
</evidence>
<dbReference type="InterPro" id="IPR021414">
    <property type="entry name" value="DUF3054"/>
</dbReference>
<feature type="transmembrane region" description="Helical" evidence="1">
    <location>
        <begin position="75"/>
        <end position="97"/>
    </location>
</feature>
<organism evidence="2 3">
    <name type="scientific">Paenibacillus residui</name>
    <dbReference type="NCBI Taxonomy" id="629724"/>
    <lineage>
        <taxon>Bacteria</taxon>
        <taxon>Bacillati</taxon>
        <taxon>Bacillota</taxon>
        <taxon>Bacilli</taxon>
        <taxon>Bacillales</taxon>
        <taxon>Paenibacillaceae</taxon>
        <taxon>Paenibacillus</taxon>
    </lineage>
</organism>
<gene>
    <name evidence="2" type="ORF">ACFQ03_13105</name>
</gene>
<keyword evidence="3" id="KW-1185">Reference proteome</keyword>
<feature type="transmembrane region" description="Helical" evidence="1">
    <location>
        <begin position="12"/>
        <end position="32"/>
    </location>
</feature>
<name>A0ABW3DCS0_9BACL</name>
<dbReference type="EMBL" id="JBHTIU010000039">
    <property type="protein sequence ID" value="MFD0870093.1"/>
    <property type="molecule type" value="Genomic_DNA"/>
</dbReference>
<dbReference type="Proteomes" id="UP001597120">
    <property type="component" value="Unassembled WGS sequence"/>
</dbReference>